<proteinExistence type="predicted"/>
<feature type="region of interest" description="Disordered" evidence="1">
    <location>
        <begin position="1"/>
        <end position="127"/>
    </location>
</feature>
<gene>
    <name evidence="2" type="ORF">THAOC_12613</name>
</gene>
<accession>K0T7L6</accession>
<name>K0T7L6_THAOC</name>
<dbReference type="EMBL" id="AGNL01014933">
    <property type="protein sequence ID" value="EJK66472.1"/>
    <property type="molecule type" value="Genomic_DNA"/>
</dbReference>
<protein>
    <submittedName>
        <fullName evidence="2">Uncharacterized protein</fullName>
    </submittedName>
</protein>
<evidence type="ECO:0000313" key="3">
    <source>
        <dbReference type="Proteomes" id="UP000266841"/>
    </source>
</evidence>
<organism evidence="2 3">
    <name type="scientific">Thalassiosira oceanica</name>
    <name type="common">Marine diatom</name>
    <dbReference type="NCBI Taxonomy" id="159749"/>
    <lineage>
        <taxon>Eukaryota</taxon>
        <taxon>Sar</taxon>
        <taxon>Stramenopiles</taxon>
        <taxon>Ochrophyta</taxon>
        <taxon>Bacillariophyta</taxon>
        <taxon>Coscinodiscophyceae</taxon>
        <taxon>Thalassiosirophycidae</taxon>
        <taxon>Thalassiosirales</taxon>
        <taxon>Thalassiosiraceae</taxon>
        <taxon>Thalassiosira</taxon>
    </lineage>
</organism>
<evidence type="ECO:0000256" key="1">
    <source>
        <dbReference type="SAM" id="MobiDB-lite"/>
    </source>
</evidence>
<reference evidence="2 3" key="1">
    <citation type="journal article" date="2012" name="Genome Biol.">
        <title>Genome and low-iron response of an oceanic diatom adapted to chronic iron limitation.</title>
        <authorList>
            <person name="Lommer M."/>
            <person name="Specht M."/>
            <person name="Roy A.S."/>
            <person name="Kraemer L."/>
            <person name="Andreson R."/>
            <person name="Gutowska M.A."/>
            <person name="Wolf J."/>
            <person name="Bergner S.V."/>
            <person name="Schilhabel M.B."/>
            <person name="Klostermeier U.C."/>
            <person name="Beiko R.G."/>
            <person name="Rosenstiel P."/>
            <person name="Hippler M."/>
            <person name="Laroche J."/>
        </authorList>
    </citation>
    <scope>NUCLEOTIDE SEQUENCE [LARGE SCALE GENOMIC DNA]</scope>
    <source>
        <strain evidence="2 3">CCMP1005</strain>
    </source>
</reference>
<feature type="compositionally biased region" description="Low complexity" evidence="1">
    <location>
        <begin position="36"/>
        <end position="49"/>
    </location>
</feature>
<sequence length="172" mass="17839">PTVAAEAEGAGGRGRSPIDSCVFESPVAPHESARHGVGAAEDGEATAGDAGLGSRLSGSTRTDTFRVFAGDPRQTSLDNPWNRRCRQSRRRFKKPPARAGSCGDVHNSPVSPSAAKPDTADTNDTSTNKATAFSVSTTSGDGFLGSSVQTFASIYGFVANWAIQPGLRTLNV</sequence>
<keyword evidence="3" id="KW-1185">Reference proteome</keyword>
<evidence type="ECO:0000313" key="2">
    <source>
        <dbReference type="EMBL" id="EJK66472.1"/>
    </source>
</evidence>
<dbReference type="Proteomes" id="UP000266841">
    <property type="component" value="Unassembled WGS sequence"/>
</dbReference>
<comment type="caution">
    <text evidence="2">The sequence shown here is derived from an EMBL/GenBank/DDBJ whole genome shotgun (WGS) entry which is preliminary data.</text>
</comment>
<feature type="compositionally biased region" description="Basic residues" evidence="1">
    <location>
        <begin position="83"/>
        <end position="96"/>
    </location>
</feature>
<feature type="non-terminal residue" evidence="2">
    <location>
        <position position="1"/>
    </location>
</feature>
<dbReference type="AlphaFoldDB" id="K0T7L6"/>